<dbReference type="InterPro" id="IPR045058">
    <property type="entry name" value="GIMA/IAN/Toc"/>
</dbReference>
<evidence type="ECO:0000256" key="7">
    <source>
        <dbReference type="ARBA" id="ARBA00022692"/>
    </source>
</evidence>
<evidence type="ECO:0000259" key="19">
    <source>
        <dbReference type="Pfam" id="PF04548"/>
    </source>
</evidence>
<evidence type="ECO:0000256" key="14">
    <source>
        <dbReference type="ARBA" id="ARBA00022989"/>
    </source>
</evidence>
<dbReference type="Gene3D" id="3.40.50.300">
    <property type="entry name" value="P-loop containing nucleotide triphosphate hydrolases"/>
    <property type="match status" value="1"/>
</dbReference>
<organism evidence="21 22">
    <name type="scientific">Adineta steineri</name>
    <dbReference type="NCBI Taxonomy" id="433720"/>
    <lineage>
        <taxon>Eukaryota</taxon>
        <taxon>Metazoa</taxon>
        <taxon>Spiralia</taxon>
        <taxon>Gnathifera</taxon>
        <taxon>Rotifera</taxon>
        <taxon>Eurotatoria</taxon>
        <taxon>Bdelloidea</taxon>
        <taxon>Adinetida</taxon>
        <taxon>Adinetidae</taxon>
        <taxon>Adineta</taxon>
    </lineage>
</organism>
<dbReference type="GO" id="GO:0016020">
    <property type="term" value="C:membrane"/>
    <property type="evidence" value="ECO:0007669"/>
    <property type="project" value="UniProtKB-SubCell"/>
</dbReference>
<evidence type="ECO:0000256" key="5">
    <source>
        <dbReference type="ARBA" id="ARBA00022528"/>
    </source>
</evidence>
<keyword evidence="7" id="KW-0812">Transmembrane</keyword>
<sequence length="301" mass="34599">MFKHLLSNDLDAQRNKIKNNIEEAYNTHVRHKVRKVEQKNILLIGRTRTGKSTIKRVLVNPTLVAEEMTLASQTKEATFESFVINDNYTVINIIDTPGLFERGTDVQKVQDNAAILKTIERCIEREITKFHLVAFCASFESGINEDDVKSVKELIDFLGPDVSNNSCLIVTRCESKNTAQLDNLKNEIQMDIHFKPLAGYFKQGVFFFGALDRDSWNNATDNLYRQFDNIVQYRESLIKLLGENTTPFAVKESNVGQLRKLVEEQKQLEQQIADLKAKGMRDETLIANYEQKLRMRPCYIS</sequence>
<dbReference type="GO" id="GO:0046872">
    <property type="term" value="F:metal ion binding"/>
    <property type="evidence" value="ECO:0007669"/>
    <property type="project" value="UniProtKB-KW"/>
</dbReference>
<name>A0A818KGG9_9BILA</name>
<keyword evidence="11" id="KW-1002">Plastid outer membrane</keyword>
<keyword evidence="18" id="KW-0175">Coiled coil</keyword>
<dbReference type="GO" id="GO:0015031">
    <property type="term" value="P:protein transport"/>
    <property type="evidence" value="ECO:0007669"/>
    <property type="project" value="UniProtKB-KW"/>
</dbReference>
<keyword evidence="10" id="KW-0378">Hydrolase</keyword>
<evidence type="ECO:0000256" key="3">
    <source>
        <dbReference type="ARBA" id="ARBA00008535"/>
    </source>
</evidence>
<dbReference type="PANTHER" id="PTHR10903:SF135">
    <property type="entry name" value="TRANSLOCASE OF CHLOROPLAST 120, CHLOROPLASTIC-RELATED"/>
    <property type="match status" value="1"/>
</dbReference>
<evidence type="ECO:0000256" key="2">
    <source>
        <dbReference type="ARBA" id="ARBA00004167"/>
    </source>
</evidence>
<evidence type="ECO:0000313" key="20">
    <source>
        <dbReference type="EMBL" id="CAF0863666.1"/>
    </source>
</evidence>
<protein>
    <recommendedName>
        <fullName evidence="19">AIG1-type G domain-containing protein</fullName>
    </recommendedName>
</protein>
<dbReference type="InterPro" id="IPR006703">
    <property type="entry name" value="G_AIG1"/>
</dbReference>
<evidence type="ECO:0000313" key="21">
    <source>
        <dbReference type="EMBL" id="CAF3561401.1"/>
    </source>
</evidence>
<evidence type="ECO:0000256" key="16">
    <source>
        <dbReference type="ARBA" id="ARBA00023136"/>
    </source>
</evidence>
<dbReference type="AlphaFoldDB" id="A0A818KGG9"/>
<keyword evidence="6" id="KW-0934">Plastid</keyword>
<keyword evidence="9" id="KW-0547">Nucleotide-binding</keyword>
<reference evidence="21" key="1">
    <citation type="submission" date="2021-02" db="EMBL/GenBank/DDBJ databases">
        <authorList>
            <person name="Nowell W R."/>
        </authorList>
    </citation>
    <scope>NUCLEOTIDE SEQUENCE</scope>
</reference>
<keyword evidence="14" id="KW-1133">Transmembrane helix</keyword>
<keyword evidence="16" id="KW-0472">Membrane</keyword>
<evidence type="ECO:0000256" key="15">
    <source>
        <dbReference type="ARBA" id="ARBA00023134"/>
    </source>
</evidence>
<dbReference type="Proteomes" id="UP000663881">
    <property type="component" value="Unassembled WGS sequence"/>
</dbReference>
<dbReference type="GO" id="GO:0005525">
    <property type="term" value="F:GTP binding"/>
    <property type="evidence" value="ECO:0007669"/>
    <property type="project" value="UniProtKB-KW"/>
</dbReference>
<evidence type="ECO:0000256" key="11">
    <source>
        <dbReference type="ARBA" id="ARBA00022805"/>
    </source>
</evidence>
<evidence type="ECO:0000256" key="6">
    <source>
        <dbReference type="ARBA" id="ARBA00022640"/>
    </source>
</evidence>
<dbReference type="Proteomes" id="UP000663891">
    <property type="component" value="Unassembled WGS sequence"/>
</dbReference>
<dbReference type="GO" id="GO:0016787">
    <property type="term" value="F:hydrolase activity"/>
    <property type="evidence" value="ECO:0007669"/>
    <property type="project" value="UniProtKB-KW"/>
</dbReference>
<dbReference type="OrthoDB" id="425923at2759"/>
<feature type="domain" description="AIG1-type G" evidence="19">
    <location>
        <begin position="39"/>
        <end position="183"/>
    </location>
</feature>
<dbReference type="Pfam" id="PF04548">
    <property type="entry name" value="AIG1"/>
    <property type="match status" value="1"/>
</dbReference>
<comment type="subcellular location">
    <subcellularLocation>
        <location evidence="2">Membrane</location>
        <topology evidence="2">Single-pass membrane protein</topology>
    </subcellularLocation>
    <subcellularLocation>
        <location evidence="17">Plastid</location>
        <location evidence="17">Chloroplast outer membrane</location>
    </subcellularLocation>
</comment>
<keyword evidence="15" id="KW-0342">GTP-binding</keyword>
<dbReference type="SUPFAM" id="SSF52540">
    <property type="entry name" value="P-loop containing nucleoside triphosphate hydrolases"/>
    <property type="match status" value="1"/>
</dbReference>
<evidence type="ECO:0000256" key="18">
    <source>
        <dbReference type="SAM" id="Coils"/>
    </source>
</evidence>
<keyword evidence="5" id="KW-0150">Chloroplast</keyword>
<dbReference type="InterPro" id="IPR027417">
    <property type="entry name" value="P-loop_NTPase"/>
</dbReference>
<dbReference type="PANTHER" id="PTHR10903">
    <property type="entry name" value="GTPASE, IMAP FAMILY MEMBER-RELATED"/>
    <property type="match status" value="1"/>
</dbReference>
<keyword evidence="4" id="KW-0813">Transport</keyword>
<comment type="similarity">
    <text evidence="3">Belongs to the TRAFAC class TrmE-Era-EngA-EngB-Septin-like GTPase superfamily. AIG1/Toc34/Toc159-like paraseptin GTPase family. IAN subfamily.</text>
</comment>
<gene>
    <name evidence="21" type="ORF">OKA104_LOCUS4611</name>
    <name evidence="20" type="ORF">VCS650_LOCUS7335</name>
</gene>
<evidence type="ECO:0000256" key="13">
    <source>
        <dbReference type="ARBA" id="ARBA00022927"/>
    </source>
</evidence>
<proteinExistence type="inferred from homology"/>
<comment type="caution">
    <text evidence="21">The sequence shown here is derived from an EMBL/GenBank/DDBJ whole genome shotgun (WGS) entry which is preliminary data.</text>
</comment>
<evidence type="ECO:0000256" key="17">
    <source>
        <dbReference type="ARBA" id="ARBA00024013"/>
    </source>
</evidence>
<accession>A0A818KGG9</accession>
<feature type="coiled-coil region" evidence="18">
    <location>
        <begin position="251"/>
        <end position="278"/>
    </location>
</feature>
<comment type="cofactor">
    <cofactor evidence="1">
        <name>Mg(2+)</name>
        <dbReference type="ChEBI" id="CHEBI:18420"/>
    </cofactor>
</comment>
<evidence type="ECO:0000256" key="12">
    <source>
        <dbReference type="ARBA" id="ARBA00022842"/>
    </source>
</evidence>
<keyword evidence="8" id="KW-0479">Metal-binding</keyword>
<dbReference type="EMBL" id="CAJOAY010000151">
    <property type="protein sequence ID" value="CAF3561401.1"/>
    <property type="molecule type" value="Genomic_DNA"/>
</dbReference>
<evidence type="ECO:0000256" key="4">
    <source>
        <dbReference type="ARBA" id="ARBA00022448"/>
    </source>
</evidence>
<evidence type="ECO:0000313" key="22">
    <source>
        <dbReference type="Proteomes" id="UP000663881"/>
    </source>
</evidence>
<evidence type="ECO:0000256" key="1">
    <source>
        <dbReference type="ARBA" id="ARBA00001946"/>
    </source>
</evidence>
<keyword evidence="13" id="KW-0653">Protein transport</keyword>
<evidence type="ECO:0000256" key="8">
    <source>
        <dbReference type="ARBA" id="ARBA00022723"/>
    </source>
</evidence>
<evidence type="ECO:0000256" key="9">
    <source>
        <dbReference type="ARBA" id="ARBA00022741"/>
    </source>
</evidence>
<evidence type="ECO:0000256" key="10">
    <source>
        <dbReference type="ARBA" id="ARBA00022801"/>
    </source>
</evidence>
<dbReference type="EMBL" id="CAJNON010000046">
    <property type="protein sequence ID" value="CAF0863666.1"/>
    <property type="molecule type" value="Genomic_DNA"/>
</dbReference>
<keyword evidence="12" id="KW-0460">Magnesium</keyword>